<keyword evidence="2" id="KW-1185">Reference proteome</keyword>
<dbReference type="OrthoDB" id="5833681at2759"/>
<dbReference type="AlphaFoldDB" id="A0A016VQZ9"/>
<evidence type="ECO:0000313" key="1">
    <source>
        <dbReference type="EMBL" id="EYC29746.1"/>
    </source>
</evidence>
<organism evidence="1 2">
    <name type="scientific">Ancylostoma ceylanicum</name>
    <dbReference type="NCBI Taxonomy" id="53326"/>
    <lineage>
        <taxon>Eukaryota</taxon>
        <taxon>Metazoa</taxon>
        <taxon>Ecdysozoa</taxon>
        <taxon>Nematoda</taxon>
        <taxon>Chromadorea</taxon>
        <taxon>Rhabditida</taxon>
        <taxon>Rhabditina</taxon>
        <taxon>Rhabditomorpha</taxon>
        <taxon>Strongyloidea</taxon>
        <taxon>Ancylostomatidae</taxon>
        <taxon>Ancylostomatinae</taxon>
        <taxon>Ancylostoma</taxon>
    </lineage>
</organism>
<proteinExistence type="predicted"/>
<dbReference type="EMBL" id="JARK01001342">
    <property type="protein sequence ID" value="EYC29746.1"/>
    <property type="molecule type" value="Genomic_DNA"/>
</dbReference>
<name>A0A016VQZ9_9BILA</name>
<comment type="caution">
    <text evidence="1">The sequence shown here is derived from an EMBL/GenBank/DDBJ whole genome shotgun (WGS) entry which is preliminary data.</text>
</comment>
<gene>
    <name evidence="1" type="primary">Acey_s0006.g3158</name>
    <name evidence="1" type="ORF">Y032_0006g3158</name>
</gene>
<dbReference type="PANTHER" id="PTHR34401">
    <property type="entry name" value="PROTEIN CBG12388-RELATED"/>
    <property type="match status" value="1"/>
</dbReference>
<sequence>MSSMRRSKQVRGVPIKRIDSKAIPRNMLRLILFVTLAVMAHGQILRQCRCAEIEHCTSVSSQTVLECADQCQRYAGKSGASYPALRRCYEEMSGPLNSIIQCVKGQLSNSCARYQNPILVRQFHPELFKLSLLRAINEQLRMTGIQHQMAQFYINDKDYSECRLKCMSDRTIGCMRNRNCGLDLPNNEILIQLLKQCAFASGMGTEGFRQLCRCTARAGARGLAQVCERIIVM</sequence>
<dbReference type="STRING" id="53326.A0A016VQZ9"/>
<accession>A0A016VQZ9</accession>
<evidence type="ECO:0000313" key="2">
    <source>
        <dbReference type="Proteomes" id="UP000024635"/>
    </source>
</evidence>
<protein>
    <submittedName>
        <fullName evidence="1">Uncharacterized protein</fullName>
    </submittedName>
</protein>
<reference evidence="2" key="1">
    <citation type="journal article" date="2015" name="Nat. Genet.">
        <title>The genome and transcriptome of the zoonotic hookworm Ancylostoma ceylanicum identify infection-specific gene families.</title>
        <authorList>
            <person name="Schwarz E.M."/>
            <person name="Hu Y."/>
            <person name="Antoshechkin I."/>
            <person name="Miller M.M."/>
            <person name="Sternberg P.W."/>
            <person name="Aroian R.V."/>
        </authorList>
    </citation>
    <scope>NUCLEOTIDE SEQUENCE</scope>
    <source>
        <strain evidence="2">HY135</strain>
    </source>
</reference>
<dbReference type="Proteomes" id="UP000024635">
    <property type="component" value="Unassembled WGS sequence"/>
</dbReference>
<dbReference type="PANTHER" id="PTHR34401:SF3">
    <property type="entry name" value="DB DOMAIN-CONTAINING PROTEIN"/>
    <property type="match status" value="1"/>
</dbReference>